<dbReference type="AlphaFoldDB" id="A0A7Y2E726"/>
<dbReference type="PANTHER" id="PTHR47506:SF1">
    <property type="entry name" value="HTH-TYPE TRANSCRIPTIONAL REGULATOR YJDC"/>
    <property type="match status" value="1"/>
</dbReference>
<feature type="domain" description="HTH tetR-type" evidence="5">
    <location>
        <begin position="8"/>
        <end position="68"/>
    </location>
</feature>
<keyword evidence="2 4" id="KW-0238">DNA-binding</keyword>
<dbReference type="PANTHER" id="PTHR47506">
    <property type="entry name" value="TRANSCRIPTIONAL REGULATORY PROTEIN"/>
    <property type="match status" value="1"/>
</dbReference>
<organism evidence="6 7">
    <name type="scientific">Eiseniibacteriota bacterium</name>
    <dbReference type="NCBI Taxonomy" id="2212470"/>
    <lineage>
        <taxon>Bacteria</taxon>
        <taxon>Candidatus Eiseniibacteriota</taxon>
    </lineage>
</organism>
<dbReference type="PRINTS" id="PR00455">
    <property type="entry name" value="HTHTETR"/>
</dbReference>
<dbReference type="GO" id="GO:0003677">
    <property type="term" value="F:DNA binding"/>
    <property type="evidence" value="ECO:0007669"/>
    <property type="project" value="UniProtKB-UniRule"/>
</dbReference>
<evidence type="ECO:0000256" key="2">
    <source>
        <dbReference type="ARBA" id="ARBA00023125"/>
    </source>
</evidence>
<name>A0A7Y2E726_UNCEI</name>
<dbReference type="EMBL" id="JABDJR010000072">
    <property type="protein sequence ID" value="NNF05537.1"/>
    <property type="molecule type" value="Genomic_DNA"/>
</dbReference>
<dbReference type="InterPro" id="IPR009057">
    <property type="entry name" value="Homeodomain-like_sf"/>
</dbReference>
<dbReference type="SUPFAM" id="SSF46689">
    <property type="entry name" value="Homeodomain-like"/>
    <property type="match status" value="1"/>
</dbReference>
<gene>
    <name evidence="6" type="ORF">HKN21_02135</name>
</gene>
<reference evidence="6 7" key="1">
    <citation type="submission" date="2020-03" db="EMBL/GenBank/DDBJ databases">
        <title>Metabolic flexibility allows generalist bacteria to become dominant in a frequently disturbed ecosystem.</title>
        <authorList>
            <person name="Chen Y.-J."/>
            <person name="Leung P.M."/>
            <person name="Bay S.K."/>
            <person name="Hugenholtz P."/>
            <person name="Kessler A.J."/>
            <person name="Shelley G."/>
            <person name="Waite D.W."/>
            <person name="Cook P.L."/>
            <person name="Greening C."/>
        </authorList>
    </citation>
    <scope>NUCLEOTIDE SEQUENCE [LARGE SCALE GENOMIC DNA]</scope>
    <source>
        <strain evidence="6">SS_bin_28</strain>
    </source>
</reference>
<sequence length="201" mass="22724">MMVKRNAASTRGDLLEAAFHEMHEHGTRGTSLDRILSRTGLTKGALYHHFKNKDELVLAVVDEVIGNYIQQTWVKPVMEADDPLAAMIESINRTWEDVPEEASRLGCPLNRLGQESELDSSLQEHIESVYRNWRDSLATAFSRGQKRGFVKHDVDVVGLATFLVISHQGFSSLMKCKENQAELKSASDILIRLLESYRLQN</sequence>
<dbReference type="Gene3D" id="1.10.357.10">
    <property type="entry name" value="Tetracycline Repressor, domain 2"/>
    <property type="match status" value="1"/>
</dbReference>
<protein>
    <submittedName>
        <fullName evidence="6">TetR/AcrR family transcriptional regulator</fullName>
    </submittedName>
</protein>
<dbReference type="Pfam" id="PF16925">
    <property type="entry name" value="TetR_C_13"/>
    <property type="match status" value="1"/>
</dbReference>
<comment type="caution">
    <text evidence="6">The sequence shown here is derived from an EMBL/GenBank/DDBJ whole genome shotgun (WGS) entry which is preliminary data.</text>
</comment>
<keyword evidence="1" id="KW-0805">Transcription regulation</keyword>
<evidence type="ECO:0000259" key="5">
    <source>
        <dbReference type="PROSITE" id="PS50977"/>
    </source>
</evidence>
<dbReference type="SUPFAM" id="SSF48498">
    <property type="entry name" value="Tetracyclin repressor-like, C-terminal domain"/>
    <property type="match status" value="1"/>
</dbReference>
<dbReference type="InterPro" id="IPR011075">
    <property type="entry name" value="TetR_C"/>
</dbReference>
<dbReference type="PROSITE" id="PS50977">
    <property type="entry name" value="HTH_TETR_2"/>
    <property type="match status" value="1"/>
</dbReference>
<dbReference type="InterPro" id="IPR001647">
    <property type="entry name" value="HTH_TetR"/>
</dbReference>
<evidence type="ECO:0000313" key="6">
    <source>
        <dbReference type="EMBL" id="NNF05537.1"/>
    </source>
</evidence>
<evidence type="ECO:0000256" key="4">
    <source>
        <dbReference type="PROSITE-ProRule" id="PRU00335"/>
    </source>
</evidence>
<evidence type="ECO:0000256" key="3">
    <source>
        <dbReference type="ARBA" id="ARBA00023163"/>
    </source>
</evidence>
<dbReference type="Pfam" id="PF00440">
    <property type="entry name" value="TetR_N"/>
    <property type="match status" value="1"/>
</dbReference>
<keyword evidence="3" id="KW-0804">Transcription</keyword>
<dbReference type="InterPro" id="IPR036271">
    <property type="entry name" value="Tet_transcr_reg_TetR-rel_C_sf"/>
</dbReference>
<accession>A0A7Y2E726</accession>
<evidence type="ECO:0000256" key="1">
    <source>
        <dbReference type="ARBA" id="ARBA00023015"/>
    </source>
</evidence>
<feature type="DNA-binding region" description="H-T-H motif" evidence="4">
    <location>
        <begin position="31"/>
        <end position="50"/>
    </location>
</feature>
<dbReference type="Proteomes" id="UP000547674">
    <property type="component" value="Unassembled WGS sequence"/>
</dbReference>
<proteinExistence type="predicted"/>
<evidence type="ECO:0000313" key="7">
    <source>
        <dbReference type="Proteomes" id="UP000547674"/>
    </source>
</evidence>